<protein>
    <submittedName>
        <fullName evidence="2">Uncharacterized protein</fullName>
    </submittedName>
</protein>
<proteinExistence type="predicted"/>
<feature type="compositionally biased region" description="Basic residues" evidence="1">
    <location>
        <begin position="15"/>
        <end position="25"/>
    </location>
</feature>
<evidence type="ECO:0000256" key="1">
    <source>
        <dbReference type="SAM" id="MobiDB-lite"/>
    </source>
</evidence>
<evidence type="ECO:0000313" key="2">
    <source>
        <dbReference type="EMBL" id="QKD05733.1"/>
    </source>
</evidence>
<dbReference type="EMBL" id="CP033367">
    <property type="protein sequence ID" value="QKD05733.1"/>
    <property type="molecule type" value="Genomic_DNA"/>
</dbReference>
<name>A0A6M7WY63_RHILI</name>
<accession>A0A6M7WY63</accession>
<organism evidence="2 3">
    <name type="scientific">Mesorhizobium loti R88b</name>
    <dbReference type="NCBI Taxonomy" id="935548"/>
    <lineage>
        <taxon>Bacteria</taxon>
        <taxon>Pseudomonadati</taxon>
        <taxon>Pseudomonadota</taxon>
        <taxon>Alphaproteobacteria</taxon>
        <taxon>Hyphomicrobiales</taxon>
        <taxon>Phyllobacteriaceae</taxon>
        <taxon>Mesorhizobium</taxon>
    </lineage>
</organism>
<dbReference type="Proteomes" id="UP000503017">
    <property type="component" value="Chromosome"/>
</dbReference>
<gene>
    <name evidence="2" type="ORF">EB235_33235</name>
</gene>
<dbReference type="AlphaFoldDB" id="A0A6M7WY63"/>
<feature type="region of interest" description="Disordered" evidence="1">
    <location>
        <begin position="1"/>
        <end position="44"/>
    </location>
</feature>
<sequence>MAAPPAGAGGDQGRPHVRGSPRQPRRSFSVGYHTGQPVGQPFPEAPQLKRAIDVGMMWVTTLPWCERGTMAKPRLETLKSINAEFLGNQWVDGDLEQLATSPFGIVSSFESLLSDLRSIVARDLGHIAPDGVAQASHSGHD</sequence>
<reference evidence="2 3" key="1">
    <citation type="submission" date="2018-10" db="EMBL/GenBank/DDBJ databases">
        <authorList>
            <person name="Perry B.J."/>
            <person name="Sullivan J.T."/>
            <person name="Murphy R.J.T."/>
            <person name="Ramsay J.P."/>
            <person name="Ronson C.W."/>
        </authorList>
    </citation>
    <scope>NUCLEOTIDE SEQUENCE [LARGE SCALE GENOMIC DNA]</scope>
    <source>
        <strain evidence="2 3">R88b</strain>
    </source>
</reference>
<evidence type="ECO:0000313" key="3">
    <source>
        <dbReference type="Proteomes" id="UP000503017"/>
    </source>
</evidence>